<evidence type="ECO:0000256" key="1">
    <source>
        <dbReference type="SAM" id="SignalP"/>
    </source>
</evidence>
<feature type="chain" id="PRO_5047519488" description="Lipoprotein" evidence="1">
    <location>
        <begin position="25"/>
        <end position="151"/>
    </location>
</feature>
<name>A0ABQ6HCZ5_9GAMM</name>
<evidence type="ECO:0000313" key="3">
    <source>
        <dbReference type="Proteomes" id="UP001157134"/>
    </source>
</evidence>
<comment type="caution">
    <text evidence="2">The sequence shown here is derived from an EMBL/GenBank/DDBJ whole genome shotgun (WGS) entry which is preliminary data.</text>
</comment>
<feature type="signal peptide" evidence="1">
    <location>
        <begin position="1"/>
        <end position="24"/>
    </location>
</feature>
<evidence type="ECO:0000313" key="2">
    <source>
        <dbReference type="EMBL" id="GLX85419.1"/>
    </source>
</evidence>
<proteinExistence type="predicted"/>
<reference evidence="2 3" key="1">
    <citation type="submission" date="2023-03" db="EMBL/GenBank/DDBJ databases">
        <title>Thalassotalea loyana LMG 22536T draft genome sequence.</title>
        <authorList>
            <person name="Sawabe T."/>
        </authorList>
    </citation>
    <scope>NUCLEOTIDE SEQUENCE [LARGE SCALE GENOMIC DNA]</scope>
    <source>
        <strain evidence="2 3">LMG 22536</strain>
    </source>
</reference>
<dbReference type="Proteomes" id="UP001157134">
    <property type="component" value="Unassembled WGS sequence"/>
</dbReference>
<gene>
    <name evidence="2" type="ORF">tloyanaT_16710</name>
</gene>
<keyword evidence="3" id="KW-1185">Reference proteome</keyword>
<keyword evidence="1" id="KW-0732">Signal</keyword>
<sequence>MKRLCLPIFIVLFLVSACSEPAFIDKSNIEYSCLNGKVDCVLSQSELSAQILTNHGVIHPESLFDVVFQVNEPSKIVNVQGYLEGITMYMGKVPLLFSFDPSINQYRADGFVGSCSEPQMQWRIVLDVTYIDNDKKTQRIQFVDNFYSIPN</sequence>
<organism evidence="2 3">
    <name type="scientific">Thalassotalea loyana</name>
    <dbReference type="NCBI Taxonomy" id="280483"/>
    <lineage>
        <taxon>Bacteria</taxon>
        <taxon>Pseudomonadati</taxon>
        <taxon>Pseudomonadota</taxon>
        <taxon>Gammaproteobacteria</taxon>
        <taxon>Alteromonadales</taxon>
        <taxon>Colwelliaceae</taxon>
        <taxon>Thalassotalea</taxon>
    </lineage>
</organism>
<dbReference type="EMBL" id="BSSV01000003">
    <property type="protein sequence ID" value="GLX85419.1"/>
    <property type="molecule type" value="Genomic_DNA"/>
</dbReference>
<dbReference type="RefSeq" id="WP_284297513.1">
    <property type="nucleotide sequence ID" value="NZ_BSSV01000003.1"/>
</dbReference>
<protein>
    <recommendedName>
        <fullName evidence="4">Lipoprotein</fullName>
    </recommendedName>
</protein>
<dbReference type="PROSITE" id="PS51257">
    <property type="entry name" value="PROKAR_LIPOPROTEIN"/>
    <property type="match status" value="1"/>
</dbReference>
<evidence type="ECO:0008006" key="4">
    <source>
        <dbReference type="Google" id="ProtNLM"/>
    </source>
</evidence>
<accession>A0ABQ6HCZ5</accession>